<protein>
    <submittedName>
        <fullName evidence="1">Uncharacterized protein</fullName>
    </submittedName>
</protein>
<sequence>MAVEMAQPLYRAEVGFLLAFQSLIQPWQYRSSELSVRAGLEGLPTYKSLNVRDKRVGQTSERDSILYY</sequence>
<evidence type="ECO:0000313" key="2">
    <source>
        <dbReference type="Proteomes" id="UP000277212"/>
    </source>
</evidence>
<dbReference type="AlphaFoldDB" id="A0A3M2R5J3"/>
<gene>
    <name evidence="1" type="ORF">CDV36_015904</name>
</gene>
<reference evidence="1 2" key="1">
    <citation type="submission" date="2017-06" db="EMBL/GenBank/DDBJ databases">
        <title>Comparative genomic analysis of Ambrosia Fusariam Clade fungi.</title>
        <authorList>
            <person name="Stajich J.E."/>
            <person name="Carrillo J."/>
            <person name="Kijimoto T."/>
            <person name="Eskalen A."/>
            <person name="O'Donnell K."/>
            <person name="Kasson M."/>
        </authorList>
    </citation>
    <scope>NUCLEOTIDE SEQUENCE [LARGE SCALE GENOMIC DNA]</scope>
    <source>
        <strain evidence="1">UCR3666</strain>
    </source>
</reference>
<comment type="caution">
    <text evidence="1">The sequence shown here is derived from an EMBL/GenBank/DDBJ whole genome shotgun (WGS) entry which is preliminary data.</text>
</comment>
<organism evidence="1 2">
    <name type="scientific">Fusarium kuroshium</name>
    <dbReference type="NCBI Taxonomy" id="2010991"/>
    <lineage>
        <taxon>Eukaryota</taxon>
        <taxon>Fungi</taxon>
        <taxon>Dikarya</taxon>
        <taxon>Ascomycota</taxon>
        <taxon>Pezizomycotina</taxon>
        <taxon>Sordariomycetes</taxon>
        <taxon>Hypocreomycetidae</taxon>
        <taxon>Hypocreales</taxon>
        <taxon>Nectriaceae</taxon>
        <taxon>Fusarium</taxon>
        <taxon>Fusarium solani species complex</taxon>
    </lineage>
</organism>
<accession>A0A3M2R5J3</accession>
<evidence type="ECO:0000313" key="1">
    <source>
        <dbReference type="EMBL" id="RMJ00542.1"/>
    </source>
</evidence>
<dbReference type="Proteomes" id="UP000277212">
    <property type="component" value="Unassembled WGS sequence"/>
</dbReference>
<dbReference type="EMBL" id="NKUJ01000696">
    <property type="protein sequence ID" value="RMJ00542.1"/>
    <property type="molecule type" value="Genomic_DNA"/>
</dbReference>
<keyword evidence="2" id="KW-1185">Reference proteome</keyword>
<proteinExistence type="predicted"/>
<name>A0A3M2R5J3_9HYPO</name>